<accession>A0A916LDY0</accession>
<gene>
    <name evidence="2" type="ORF">ERS007739_03381</name>
</gene>
<name>A0A916LDY0_MYCTX</name>
<proteinExistence type="predicted"/>
<organism evidence="2 3">
    <name type="scientific">Mycobacterium tuberculosis</name>
    <dbReference type="NCBI Taxonomy" id="1773"/>
    <lineage>
        <taxon>Bacteria</taxon>
        <taxon>Bacillati</taxon>
        <taxon>Actinomycetota</taxon>
        <taxon>Actinomycetes</taxon>
        <taxon>Mycobacteriales</taxon>
        <taxon>Mycobacteriaceae</taxon>
        <taxon>Mycobacterium</taxon>
        <taxon>Mycobacterium tuberculosis complex</taxon>
    </lineage>
</organism>
<sequence length="34" mass="3276">MVAVATTVMGPVGPVTCPGVPPNTAAKNPAKMAP</sequence>
<evidence type="ECO:0000256" key="1">
    <source>
        <dbReference type="SAM" id="MobiDB-lite"/>
    </source>
</evidence>
<reference evidence="3" key="1">
    <citation type="submission" date="2015-03" db="EMBL/GenBank/DDBJ databases">
        <authorList>
            <consortium name="Pathogen Informatics"/>
        </authorList>
    </citation>
    <scope>NUCLEOTIDE SEQUENCE [LARGE SCALE GENOMIC DNA]</scope>
    <source>
        <strain evidence="3">N09902308</strain>
    </source>
</reference>
<dbReference type="EMBL" id="CSBK01001739">
    <property type="protein sequence ID" value="COZ08771.1"/>
    <property type="molecule type" value="Genomic_DNA"/>
</dbReference>
<evidence type="ECO:0000313" key="2">
    <source>
        <dbReference type="EMBL" id="COZ08771.1"/>
    </source>
</evidence>
<feature type="region of interest" description="Disordered" evidence="1">
    <location>
        <begin position="12"/>
        <end position="34"/>
    </location>
</feature>
<dbReference type="Proteomes" id="UP000039021">
    <property type="component" value="Unassembled WGS sequence"/>
</dbReference>
<dbReference type="AlphaFoldDB" id="A0A916LDY0"/>
<comment type="caution">
    <text evidence="2">The sequence shown here is derived from an EMBL/GenBank/DDBJ whole genome shotgun (WGS) entry which is preliminary data.</text>
</comment>
<evidence type="ECO:0000313" key="3">
    <source>
        <dbReference type="Proteomes" id="UP000039021"/>
    </source>
</evidence>
<protein>
    <submittedName>
        <fullName evidence="2">Uncharacterized protein</fullName>
    </submittedName>
</protein>